<dbReference type="InterPro" id="IPR009706">
    <property type="entry name" value="DUF1287"/>
</dbReference>
<name>A0ABV6ZP56_9HYPH</name>
<feature type="signal peptide" evidence="1">
    <location>
        <begin position="1"/>
        <end position="27"/>
    </location>
</feature>
<organism evidence="2 3">
    <name type="scientific">Labrys neptuniae</name>
    <dbReference type="NCBI Taxonomy" id="376174"/>
    <lineage>
        <taxon>Bacteria</taxon>
        <taxon>Pseudomonadati</taxon>
        <taxon>Pseudomonadota</taxon>
        <taxon>Alphaproteobacteria</taxon>
        <taxon>Hyphomicrobiales</taxon>
        <taxon>Xanthobacteraceae</taxon>
        <taxon>Labrys</taxon>
    </lineage>
</organism>
<keyword evidence="1" id="KW-0732">Signal</keyword>
<evidence type="ECO:0000313" key="2">
    <source>
        <dbReference type="EMBL" id="MFC2253970.1"/>
    </source>
</evidence>
<dbReference type="PROSITE" id="PS51318">
    <property type="entry name" value="TAT"/>
    <property type="match status" value="1"/>
</dbReference>
<dbReference type="PIRSF" id="PIRSF011444">
    <property type="entry name" value="DUF1287"/>
    <property type="match status" value="1"/>
</dbReference>
<protein>
    <submittedName>
        <fullName evidence="2">DUF1287 domain-containing protein</fullName>
    </submittedName>
</protein>
<dbReference type="RefSeq" id="WP_394314761.1">
    <property type="nucleotide sequence ID" value="NZ_JBHGPK010000025.1"/>
</dbReference>
<proteinExistence type="predicted"/>
<dbReference type="InterPro" id="IPR006311">
    <property type="entry name" value="TAT_signal"/>
</dbReference>
<reference evidence="2 3" key="1">
    <citation type="submission" date="2024-09" db="EMBL/GenBank/DDBJ databases">
        <title>Description of Labrys sedimenti sp. nov., isolated from a diclofenac-degrading enrichment culture, and genome-based reclassification of Labrys portucalensis as a later heterotypic synonym of Labrys neptuniae.</title>
        <authorList>
            <person name="Tancsics A."/>
            <person name="Csepanyi A."/>
        </authorList>
    </citation>
    <scope>NUCLEOTIDE SEQUENCE [LARGE SCALE GENOMIC DNA]</scope>
    <source>
        <strain evidence="2 3">LMG 23412</strain>
    </source>
</reference>
<comment type="caution">
    <text evidence="2">The sequence shown here is derived from an EMBL/GenBank/DDBJ whole genome shotgun (WGS) entry which is preliminary data.</text>
</comment>
<accession>A0ABV6ZP56</accession>
<dbReference type="EMBL" id="JBHGPK010000025">
    <property type="protein sequence ID" value="MFC2253970.1"/>
    <property type="molecule type" value="Genomic_DNA"/>
</dbReference>
<evidence type="ECO:0000256" key="1">
    <source>
        <dbReference type="SAM" id="SignalP"/>
    </source>
</evidence>
<dbReference type="Proteomes" id="UP001595190">
    <property type="component" value="Unassembled WGS sequence"/>
</dbReference>
<feature type="chain" id="PRO_5046358871" evidence="1">
    <location>
        <begin position="28"/>
        <end position="209"/>
    </location>
</feature>
<gene>
    <name evidence="2" type="ORF">ACETRX_30360</name>
</gene>
<evidence type="ECO:0000313" key="3">
    <source>
        <dbReference type="Proteomes" id="UP001595190"/>
    </source>
</evidence>
<dbReference type="Pfam" id="PF06940">
    <property type="entry name" value="DUF1287"/>
    <property type="match status" value="1"/>
</dbReference>
<sequence length="209" mass="22598">MNGITRRGILQLGFLALAAGAGGAAKAQPSGAGEDWRKALVDAARSQIGVTTLYDPAYRRIAYPGGDVAPERGVCTDVVVRAYRKAFAFDLQRLVHEDMKAGFAAYPRNWGMRAPDPNIDHRRVPNLIAFFKRKGTVLPVTADPADYLPGDLVTQMLPGNLPHILIVSSQVAAPTPGRRLAIHNIGQGAREEDTLFAFPQTGHFRFAPA</sequence>